<organism evidence="9">
    <name type="scientific">Graphocephala atropunctata</name>
    <dbReference type="NCBI Taxonomy" id="36148"/>
    <lineage>
        <taxon>Eukaryota</taxon>
        <taxon>Metazoa</taxon>
        <taxon>Ecdysozoa</taxon>
        <taxon>Arthropoda</taxon>
        <taxon>Hexapoda</taxon>
        <taxon>Insecta</taxon>
        <taxon>Pterygota</taxon>
        <taxon>Neoptera</taxon>
        <taxon>Paraneoptera</taxon>
        <taxon>Hemiptera</taxon>
        <taxon>Auchenorrhyncha</taxon>
        <taxon>Membracoidea</taxon>
        <taxon>Cicadellidae</taxon>
        <taxon>Cicadellinae</taxon>
        <taxon>Cicadellini</taxon>
        <taxon>Graphocephala</taxon>
    </lineage>
</organism>
<evidence type="ECO:0000256" key="2">
    <source>
        <dbReference type="ARBA" id="ARBA00007102"/>
    </source>
</evidence>
<dbReference type="SUPFAM" id="SSF54999">
    <property type="entry name" value="Ribosomal protein S10"/>
    <property type="match status" value="1"/>
</dbReference>
<comment type="subcellular location">
    <subcellularLocation>
        <location evidence="1">Mitochondrion</location>
    </subcellularLocation>
</comment>
<sequence length="192" mass="21989">MLSLMRNLKQSLIIGLKSGSADFKEFPAQRIITSRLQTSVFTAEKHLAQLNDIQSNVDEPEAVDKLYKLIEVEVRGNDPAVLKSYAWYASTAAHHLGIEVGRIWTPQKAHHERYTVLRSIHVNKKCRVQYEFRTYFHFLQFHRLTGSTADTFLEYIQRNLPEGVAMKVTKVALEGIPEHIRAPDKVEATESL</sequence>
<dbReference type="InterPro" id="IPR040055">
    <property type="entry name" value="Ribosomal_uS10m"/>
</dbReference>
<evidence type="ECO:0000313" key="9">
    <source>
        <dbReference type="EMBL" id="JAT21388.1"/>
    </source>
</evidence>
<dbReference type="Pfam" id="PF00338">
    <property type="entry name" value="Ribosomal_S10"/>
    <property type="match status" value="1"/>
</dbReference>
<feature type="domain" description="Small ribosomal subunit protein uS10" evidence="8">
    <location>
        <begin position="71"/>
        <end position="169"/>
    </location>
</feature>
<evidence type="ECO:0000259" key="8">
    <source>
        <dbReference type="SMART" id="SM01403"/>
    </source>
</evidence>
<evidence type="ECO:0000256" key="1">
    <source>
        <dbReference type="ARBA" id="ARBA00004173"/>
    </source>
</evidence>
<comment type="similarity">
    <text evidence="2">Belongs to the universal ribosomal protein uS10 family.</text>
</comment>
<dbReference type="GO" id="GO:0005763">
    <property type="term" value="C:mitochondrial small ribosomal subunit"/>
    <property type="evidence" value="ECO:0007669"/>
    <property type="project" value="InterPro"/>
</dbReference>
<dbReference type="InterPro" id="IPR036838">
    <property type="entry name" value="Ribosomal_uS10_dom_sf"/>
</dbReference>
<keyword evidence="4" id="KW-0496">Mitochondrion</keyword>
<dbReference type="InterPro" id="IPR027486">
    <property type="entry name" value="Ribosomal_uS10_dom"/>
</dbReference>
<gene>
    <name evidence="9" type="ORF">g.32003</name>
</gene>
<evidence type="ECO:0000256" key="6">
    <source>
        <dbReference type="ARBA" id="ARBA00035261"/>
    </source>
</evidence>
<reference evidence="9" key="1">
    <citation type="submission" date="2015-11" db="EMBL/GenBank/DDBJ databases">
        <title>De novo transcriptome assembly of four potential Pierce s Disease insect vectors from Arizona vineyards.</title>
        <authorList>
            <person name="Tassone E.E."/>
        </authorList>
    </citation>
    <scope>NUCLEOTIDE SEQUENCE</scope>
</reference>
<evidence type="ECO:0000256" key="4">
    <source>
        <dbReference type="ARBA" id="ARBA00023128"/>
    </source>
</evidence>
<dbReference type="Gene3D" id="3.30.70.600">
    <property type="entry name" value="Ribosomal protein S10 domain"/>
    <property type="match status" value="1"/>
</dbReference>
<dbReference type="AlphaFoldDB" id="A0A1B6LCG4"/>
<accession>A0A1B6LCG4</accession>
<evidence type="ECO:0000256" key="5">
    <source>
        <dbReference type="ARBA" id="ARBA00023274"/>
    </source>
</evidence>
<proteinExistence type="inferred from homology"/>
<keyword evidence="3" id="KW-0689">Ribosomal protein</keyword>
<evidence type="ECO:0000256" key="3">
    <source>
        <dbReference type="ARBA" id="ARBA00022980"/>
    </source>
</evidence>
<name>A0A1B6LCG4_9HEMI</name>
<dbReference type="SMART" id="SM01403">
    <property type="entry name" value="Ribosomal_S10"/>
    <property type="match status" value="1"/>
</dbReference>
<evidence type="ECO:0000256" key="7">
    <source>
        <dbReference type="ARBA" id="ARBA00035544"/>
    </source>
</evidence>
<dbReference type="PANTHER" id="PTHR13334:SF4">
    <property type="entry name" value="SMALL RIBOSOMAL SUBUNIT PROTEIN US10M"/>
    <property type="match status" value="1"/>
</dbReference>
<dbReference type="PANTHER" id="PTHR13334">
    <property type="entry name" value="MITOCHONDRIAL 28S RIBOSOMAL PROTEIN S10"/>
    <property type="match status" value="1"/>
</dbReference>
<dbReference type="EMBL" id="GEBQ01018589">
    <property type="protein sequence ID" value="JAT21388.1"/>
    <property type="molecule type" value="Transcribed_RNA"/>
</dbReference>
<protein>
    <recommendedName>
        <fullName evidence="6">Small ribosomal subunit protein uS10m</fullName>
    </recommendedName>
    <alternativeName>
        <fullName evidence="7">28S ribosomal protein S10, mitochondrial</fullName>
    </alternativeName>
</protein>
<keyword evidence="5" id="KW-0687">Ribonucleoprotein</keyword>